<comment type="caution">
    <text evidence="3">The sequence shown here is derived from an EMBL/GenBank/DDBJ whole genome shotgun (WGS) entry which is preliminary data.</text>
</comment>
<evidence type="ECO:0000256" key="1">
    <source>
        <dbReference type="SAM" id="MobiDB-lite"/>
    </source>
</evidence>
<evidence type="ECO:0000256" key="2">
    <source>
        <dbReference type="SAM" id="SignalP"/>
    </source>
</evidence>
<feature type="region of interest" description="Disordered" evidence="1">
    <location>
        <begin position="172"/>
        <end position="198"/>
    </location>
</feature>
<gene>
    <name evidence="3" type="ORF">FDP08_19450</name>
</gene>
<keyword evidence="4" id="KW-1185">Reference proteome</keyword>
<dbReference type="InterPro" id="IPR018635">
    <property type="entry name" value="UPF0319"/>
</dbReference>
<name>A0A4U6QSW3_9GAMM</name>
<feature type="signal peptide" evidence="2">
    <location>
        <begin position="1"/>
        <end position="32"/>
    </location>
</feature>
<accession>A0A4U6QSW3</accession>
<feature type="chain" id="PRO_5020467930" evidence="2">
    <location>
        <begin position="33"/>
        <end position="227"/>
    </location>
</feature>
<dbReference type="OrthoDB" id="6363842at2"/>
<protein>
    <submittedName>
        <fullName evidence="3">DUF2057 domain-containing protein</fullName>
    </submittedName>
</protein>
<dbReference type="EMBL" id="SZYH01000003">
    <property type="protein sequence ID" value="TKV63282.1"/>
    <property type="molecule type" value="Genomic_DNA"/>
</dbReference>
<reference evidence="3 4" key="1">
    <citation type="submission" date="2019-05" db="EMBL/GenBank/DDBJ databases">
        <title>Marinobacter panjinensis sp. nov., a moderately halophilic bacterium isolated from sea tidal flat environment.</title>
        <authorList>
            <person name="Yang W."/>
            <person name="An M."/>
            <person name="He W."/>
            <person name="Luo X."/>
            <person name="Zhu L."/>
            <person name="Chen G."/>
            <person name="Zhang Y."/>
            <person name="Wang Y."/>
        </authorList>
    </citation>
    <scope>NUCLEOTIDE SEQUENCE [LARGE SCALE GENOMIC DNA]</scope>
    <source>
        <strain evidence="3 4">PJ-16</strain>
    </source>
</reference>
<organism evidence="3 4">
    <name type="scientific">Marinobacter panjinensis</name>
    <dbReference type="NCBI Taxonomy" id="2576384"/>
    <lineage>
        <taxon>Bacteria</taxon>
        <taxon>Pseudomonadati</taxon>
        <taxon>Pseudomonadota</taxon>
        <taxon>Gammaproteobacteria</taxon>
        <taxon>Pseudomonadales</taxon>
        <taxon>Marinobacteraceae</taxon>
        <taxon>Marinobacter</taxon>
    </lineage>
</organism>
<evidence type="ECO:0000313" key="3">
    <source>
        <dbReference type="EMBL" id="TKV63282.1"/>
    </source>
</evidence>
<sequence length="227" mass="24500">MSICHVSVFFKNTGCLIAALSLLVVLSGCSSAMSNVKTWEGDADDSRTAVLKAPTEIKVKQVNGRRLTNFLMDDLALDFELLPGENQVVFTYKTIWAKSGVVRNGESKVHVVETAPQAVTIDARPGETYRFDFEPPANRRDAEAFASDFSADIVNASSEVVASASAWDGRSAKQTTAARAPVGSGVDDSGGVGSEITEGEGTLEELKALWGEASEEERRTFLRWAFE</sequence>
<dbReference type="AlphaFoldDB" id="A0A4U6QSW3"/>
<proteinExistence type="predicted"/>
<dbReference type="Proteomes" id="UP000308488">
    <property type="component" value="Unassembled WGS sequence"/>
</dbReference>
<dbReference type="Pfam" id="PF09829">
    <property type="entry name" value="DUF2057"/>
    <property type="match status" value="1"/>
</dbReference>
<dbReference type="RefSeq" id="WP_137437967.1">
    <property type="nucleotide sequence ID" value="NZ_JANRHC010000007.1"/>
</dbReference>
<evidence type="ECO:0000313" key="4">
    <source>
        <dbReference type="Proteomes" id="UP000308488"/>
    </source>
</evidence>
<keyword evidence="2" id="KW-0732">Signal</keyword>